<comment type="similarity">
    <text evidence="1">Belongs to the barstar family.</text>
</comment>
<dbReference type="RefSeq" id="WP_025243009.1">
    <property type="nucleotide sequence ID" value="NZ_CP007441.1"/>
</dbReference>
<dbReference type="InterPro" id="IPR035905">
    <property type="entry name" value="Barstar-like_sf"/>
</dbReference>
<dbReference type="Gene3D" id="3.30.370.10">
    <property type="entry name" value="Barstar-like"/>
    <property type="match status" value="1"/>
</dbReference>
<accession>W8R420</accession>
<dbReference type="PATRIC" id="fig|316.77.peg.3516"/>
<name>W8R420_STUST</name>
<gene>
    <name evidence="3" type="ORF">CH92_17585</name>
</gene>
<reference evidence="3 4" key="2">
    <citation type="submission" date="2014-03" db="EMBL/GenBank/DDBJ databases">
        <authorList>
            <person name="Baltrus D."/>
            <person name="Dougherty K."/>
        </authorList>
    </citation>
    <scope>NUCLEOTIDE SEQUENCE</scope>
    <source>
        <strain evidence="3 4">28a24</strain>
    </source>
</reference>
<dbReference type="Pfam" id="PF01337">
    <property type="entry name" value="Barstar"/>
    <property type="match status" value="1"/>
</dbReference>
<evidence type="ECO:0000259" key="2">
    <source>
        <dbReference type="Pfam" id="PF01337"/>
    </source>
</evidence>
<dbReference type="InterPro" id="IPR000468">
    <property type="entry name" value="Barstar"/>
</dbReference>
<dbReference type="AlphaFoldDB" id="W8R420"/>
<dbReference type="SUPFAM" id="SSF52038">
    <property type="entry name" value="Barstar-related"/>
    <property type="match status" value="1"/>
</dbReference>
<reference evidence="4" key="1">
    <citation type="journal article" date="2014" name="Genome Announc.">
        <title>Complete Genome Sequence of the Highly Transformable Pseudomonas stutzeri Strain 28a24.</title>
        <authorList>
            <person name="Smith B.A."/>
            <person name="Dougherty K.M."/>
            <person name="Baltrus D.A."/>
        </authorList>
    </citation>
    <scope>NUCLEOTIDE SEQUENCE [LARGE SCALE GENOMIC DNA]</scope>
    <source>
        <strain evidence="4">28a24</strain>
    </source>
</reference>
<proteinExistence type="inferred from homology"/>
<dbReference type="OrthoDB" id="7575400at2"/>
<feature type="domain" description="Barstar (barnase inhibitor)" evidence="2">
    <location>
        <begin position="1"/>
        <end position="80"/>
    </location>
</feature>
<evidence type="ECO:0000313" key="4">
    <source>
        <dbReference type="Proteomes" id="UP000019522"/>
    </source>
</evidence>
<dbReference type="KEGG" id="pstt:CH92_17585"/>
<dbReference type="Proteomes" id="UP000019522">
    <property type="component" value="Chromosome"/>
</dbReference>
<organism evidence="3 4">
    <name type="scientific">Stutzerimonas stutzeri</name>
    <name type="common">Pseudomonas stutzeri</name>
    <dbReference type="NCBI Taxonomy" id="316"/>
    <lineage>
        <taxon>Bacteria</taxon>
        <taxon>Pseudomonadati</taxon>
        <taxon>Pseudomonadota</taxon>
        <taxon>Gammaproteobacteria</taxon>
        <taxon>Pseudomonadales</taxon>
        <taxon>Pseudomonadaceae</taxon>
        <taxon>Stutzerimonas</taxon>
    </lineage>
</organism>
<evidence type="ECO:0000313" key="3">
    <source>
        <dbReference type="EMBL" id="AHL77675.1"/>
    </source>
</evidence>
<protein>
    <recommendedName>
        <fullName evidence="2">Barstar (barnase inhibitor) domain-containing protein</fullName>
    </recommendedName>
</protein>
<sequence>MDTIVIDCQKVGDEEGFWQLYLETVRPEGAVFFGRNMAAFWDAISAGGPGWPGDVELLFIHAEALTSIEDGNFLRRLQEIQEQSPQVRVALSDVT</sequence>
<evidence type="ECO:0000256" key="1">
    <source>
        <dbReference type="ARBA" id="ARBA00006845"/>
    </source>
</evidence>
<dbReference type="EMBL" id="CP007441">
    <property type="protein sequence ID" value="AHL77675.1"/>
    <property type="molecule type" value="Genomic_DNA"/>
</dbReference>